<keyword evidence="13" id="KW-0407">Ion channel</keyword>
<evidence type="ECO:0000256" key="5">
    <source>
        <dbReference type="ARBA" id="ARBA00022692"/>
    </source>
</evidence>
<dbReference type="EMBL" id="BJCC01000004">
    <property type="protein sequence ID" value="GCF92616.1"/>
    <property type="molecule type" value="Genomic_DNA"/>
</dbReference>
<dbReference type="SMART" id="SM00079">
    <property type="entry name" value="PBPe"/>
    <property type="match status" value="1"/>
</dbReference>
<keyword evidence="9" id="KW-0472">Membrane</keyword>
<evidence type="ECO:0000256" key="6">
    <source>
        <dbReference type="ARBA" id="ARBA00022729"/>
    </source>
</evidence>
<dbReference type="PROSITE" id="PS51257">
    <property type="entry name" value="PROKAR_LIPOPROTEIN"/>
    <property type="match status" value="1"/>
</dbReference>
<proteinExistence type="inferred from homology"/>
<dbReference type="PANTHER" id="PTHR35936">
    <property type="entry name" value="MEMBRANE-BOUND LYTIC MUREIN TRANSGLYCOSYLASE F"/>
    <property type="match status" value="1"/>
</dbReference>
<dbReference type="PANTHER" id="PTHR35936:SF17">
    <property type="entry name" value="ARGININE-BINDING EXTRACELLULAR PROTEIN ARTP"/>
    <property type="match status" value="1"/>
</dbReference>
<evidence type="ECO:0000256" key="3">
    <source>
        <dbReference type="ARBA" id="ARBA00010333"/>
    </source>
</evidence>
<dbReference type="GO" id="GO:0030313">
    <property type="term" value="C:cell envelope"/>
    <property type="evidence" value="ECO:0007669"/>
    <property type="project" value="UniProtKB-SubCell"/>
</dbReference>
<dbReference type="Pfam" id="PF00497">
    <property type="entry name" value="SBP_bac_3"/>
    <property type="match status" value="1"/>
</dbReference>
<organism evidence="19 20">
    <name type="scientific">Enterococcus florum</name>
    <dbReference type="NCBI Taxonomy" id="2480627"/>
    <lineage>
        <taxon>Bacteria</taxon>
        <taxon>Bacillati</taxon>
        <taxon>Bacillota</taxon>
        <taxon>Bacilli</taxon>
        <taxon>Lactobacillales</taxon>
        <taxon>Enterococcaceae</taxon>
        <taxon>Enterococcus</taxon>
    </lineage>
</organism>
<dbReference type="RefSeq" id="WP_146621118.1">
    <property type="nucleotide sequence ID" value="NZ_BJCC01000004.1"/>
</dbReference>
<comment type="caution">
    <text evidence="19">The sequence shown here is derived from an EMBL/GenBank/DDBJ whole genome shotgun (WGS) entry which is preliminary data.</text>
</comment>
<dbReference type="Gene3D" id="3.40.190.10">
    <property type="entry name" value="Periplasmic binding protein-like II"/>
    <property type="match status" value="2"/>
</dbReference>
<evidence type="ECO:0000256" key="2">
    <source>
        <dbReference type="ARBA" id="ARBA00004196"/>
    </source>
</evidence>
<dbReference type="PROSITE" id="PS01039">
    <property type="entry name" value="SBP_BACTERIAL_3"/>
    <property type="match status" value="1"/>
</dbReference>
<evidence type="ECO:0000256" key="14">
    <source>
        <dbReference type="RuleBase" id="RU003744"/>
    </source>
</evidence>
<dbReference type="GO" id="GO:0016020">
    <property type="term" value="C:membrane"/>
    <property type="evidence" value="ECO:0007669"/>
    <property type="project" value="UniProtKB-SubCell"/>
</dbReference>
<keyword evidence="6 15" id="KW-0732">Signal</keyword>
<feature type="signal peptide" evidence="15">
    <location>
        <begin position="1"/>
        <end position="23"/>
    </location>
</feature>
<comment type="subcellular location">
    <subcellularLocation>
        <location evidence="2">Cell envelope</location>
    </subcellularLocation>
    <subcellularLocation>
        <location evidence="1">Membrane</location>
        <topology evidence="1">Multi-pass membrane protein</topology>
    </subcellularLocation>
</comment>
<evidence type="ECO:0000256" key="8">
    <source>
        <dbReference type="ARBA" id="ARBA00023065"/>
    </source>
</evidence>
<dbReference type="InterPro" id="IPR018313">
    <property type="entry name" value="SBP_3_CS"/>
</dbReference>
<keyword evidence="20" id="KW-1185">Reference proteome</keyword>
<keyword evidence="5" id="KW-0812">Transmembrane</keyword>
<evidence type="ECO:0000313" key="20">
    <source>
        <dbReference type="Proteomes" id="UP000290567"/>
    </source>
</evidence>
<evidence type="ECO:0000259" key="18">
    <source>
        <dbReference type="SMART" id="SM00918"/>
    </source>
</evidence>
<reference evidence="20" key="1">
    <citation type="submission" date="2019-02" db="EMBL/GenBank/DDBJ databases">
        <title>Draft genome sequence of Enterococcus sp. Gos25-1.</title>
        <authorList>
            <person name="Tanaka N."/>
            <person name="Shiwa Y."/>
            <person name="Fujita N."/>
        </authorList>
    </citation>
    <scope>NUCLEOTIDE SEQUENCE [LARGE SCALE GENOMIC DNA]</scope>
    <source>
        <strain evidence="20">Gos25-1</strain>
    </source>
</reference>
<accession>A0A4P5P5A2</accession>
<evidence type="ECO:0000259" key="16">
    <source>
        <dbReference type="SMART" id="SM00062"/>
    </source>
</evidence>
<evidence type="ECO:0000256" key="1">
    <source>
        <dbReference type="ARBA" id="ARBA00004141"/>
    </source>
</evidence>
<evidence type="ECO:0000256" key="11">
    <source>
        <dbReference type="ARBA" id="ARBA00023180"/>
    </source>
</evidence>
<evidence type="ECO:0000313" key="19">
    <source>
        <dbReference type="EMBL" id="GCF92616.1"/>
    </source>
</evidence>
<dbReference type="SUPFAM" id="SSF53850">
    <property type="entry name" value="Periplasmic binding protein-like II"/>
    <property type="match status" value="1"/>
</dbReference>
<keyword evidence="7" id="KW-1133">Transmembrane helix</keyword>
<dbReference type="SMART" id="SM00918">
    <property type="entry name" value="Lig_chan-Glu_bd"/>
    <property type="match status" value="1"/>
</dbReference>
<dbReference type="AlphaFoldDB" id="A0A4P5P5A2"/>
<evidence type="ECO:0000256" key="13">
    <source>
        <dbReference type="ARBA" id="ARBA00023303"/>
    </source>
</evidence>
<feature type="chain" id="PRO_5038883074" evidence="15">
    <location>
        <begin position="24"/>
        <end position="282"/>
    </location>
</feature>
<evidence type="ECO:0000256" key="4">
    <source>
        <dbReference type="ARBA" id="ARBA00022448"/>
    </source>
</evidence>
<dbReference type="GO" id="GO:0015276">
    <property type="term" value="F:ligand-gated monoatomic ion channel activity"/>
    <property type="evidence" value="ECO:0007669"/>
    <property type="project" value="InterPro"/>
</dbReference>
<evidence type="ECO:0000256" key="7">
    <source>
        <dbReference type="ARBA" id="ARBA00022989"/>
    </source>
</evidence>
<dbReference type="InterPro" id="IPR001320">
    <property type="entry name" value="Iontro_rcpt_C"/>
</dbReference>
<evidence type="ECO:0000256" key="12">
    <source>
        <dbReference type="ARBA" id="ARBA00023286"/>
    </source>
</evidence>
<protein>
    <submittedName>
        <fullName evidence="19">ABC transporter substrate-binding protein</fullName>
    </submittedName>
</protein>
<feature type="domain" description="Solute-binding protein family 3/N-terminal" evidence="16">
    <location>
        <begin position="49"/>
        <end position="274"/>
    </location>
</feature>
<sequence>MKKWKCVLAAVGLVGLLAGCGGGDGGTADSTNEASSSSADASKPLAGQTLKVAMSPNFVPFESAELNDKGETEVVGFDVDLMDQLAKDMGFKYEIIETEFKGLIGELQSGRADLIISGMTATEERAKSVDFSDPYFYTKTGVIFPKDREIKTVEDMKGKKIAVSFGTNYEKQAQSMGAEVTPFDSGAAVLQDLYNGRVDGAMMDATKAAIESEKNPDYSYIIFSDEELGITGDNTFNIAFQKDSELTADFNTYINQYREDGTMDDIASRWMGEKFIEENKKK</sequence>
<keyword evidence="12" id="KW-1071">Ligand-gated ion channel</keyword>
<dbReference type="SMART" id="SM00062">
    <property type="entry name" value="PBPb"/>
    <property type="match status" value="1"/>
</dbReference>
<keyword evidence="10" id="KW-0675">Receptor</keyword>
<evidence type="ECO:0000259" key="17">
    <source>
        <dbReference type="SMART" id="SM00079"/>
    </source>
</evidence>
<evidence type="ECO:0000256" key="9">
    <source>
        <dbReference type="ARBA" id="ARBA00023136"/>
    </source>
</evidence>
<gene>
    <name evidence="19" type="ORF">NRIC_05070</name>
</gene>
<feature type="domain" description="Ionotropic glutamate receptor L-glutamate and glycine-binding" evidence="18">
    <location>
        <begin position="57"/>
        <end position="109"/>
    </location>
</feature>
<keyword evidence="4" id="KW-0813">Transport</keyword>
<dbReference type="InterPro" id="IPR001638">
    <property type="entry name" value="Solute-binding_3/MltF_N"/>
</dbReference>
<dbReference type="OrthoDB" id="115856at2"/>
<feature type="domain" description="Ionotropic glutamate receptor C-terminal" evidence="17">
    <location>
        <begin position="49"/>
        <end position="273"/>
    </location>
</feature>
<comment type="similarity">
    <text evidence="3 14">Belongs to the bacterial solute-binding protein 3 family.</text>
</comment>
<dbReference type="InterPro" id="IPR019594">
    <property type="entry name" value="Glu/Gly-bd"/>
</dbReference>
<keyword evidence="8" id="KW-0406">Ion transport</keyword>
<evidence type="ECO:0000256" key="15">
    <source>
        <dbReference type="SAM" id="SignalP"/>
    </source>
</evidence>
<name>A0A4P5P5A2_9ENTE</name>
<dbReference type="Proteomes" id="UP000290567">
    <property type="component" value="Unassembled WGS sequence"/>
</dbReference>
<keyword evidence="11" id="KW-0325">Glycoprotein</keyword>
<evidence type="ECO:0000256" key="10">
    <source>
        <dbReference type="ARBA" id="ARBA00023170"/>
    </source>
</evidence>